<evidence type="ECO:0000313" key="6">
    <source>
        <dbReference type="Proteomes" id="UP000821853"/>
    </source>
</evidence>
<comment type="similarity">
    <text evidence="1">Belongs to the 5'(3')-deoxyribonucleotidase family.</text>
</comment>
<gene>
    <name evidence="5" type="ORF">HPB48_025868</name>
</gene>
<dbReference type="InterPro" id="IPR036412">
    <property type="entry name" value="HAD-like_sf"/>
</dbReference>
<keyword evidence="2" id="KW-0479">Metal-binding</keyword>
<dbReference type="AlphaFoldDB" id="A0A9J6HAX6"/>
<protein>
    <recommendedName>
        <fullName evidence="7">5'-nucleotidase domain-containing protein 1</fullName>
    </recommendedName>
</protein>
<evidence type="ECO:0000256" key="1">
    <source>
        <dbReference type="ARBA" id="ARBA00009589"/>
    </source>
</evidence>
<dbReference type="InterPro" id="IPR023214">
    <property type="entry name" value="HAD_sf"/>
</dbReference>
<dbReference type="GO" id="GO:0008253">
    <property type="term" value="F:5'-nucleotidase activity"/>
    <property type="evidence" value="ECO:0007669"/>
    <property type="project" value="TreeGrafter"/>
</dbReference>
<organism evidence="5 6">
    <name type="scientific">Haemaphysalis longicornis</name>
    <name type="common">Bush tick</name>
    <dbReference type="NCBI Taxonomy" id="44386"/>
    <lineage>
        <taxon>Eukaryota</taxon>
        <taxon>Metazoa</taxon>
        <taxon>Ecdysozoa</taxon>
        <taxon>Arthropoda</taxon>
        <taxon>Chelicerata</taxon>
        <taxon>Arachnida</taxon>
        <taxon>Acari</taxon>
        <taxon>Parasitiformes</taxon>
        <taxon>Ixodida</taxon>
        <taxon>Ixodoidea</taxon>
        <taxon>Ixodidae</taxon>
        <taxon>Haemaphysalinae</taxon>
        <taxon>Haemaphysalis</taxon>
    </lineage>
</organism>
<keyword evidence="4" id="KW-0460">Magnesium</keyword>
<evidence type="ECO:0000313" key="5">
    <source>
        <dbReference type="EMBL" id="KAH9383933.1"/>
    </source>
</evidence>
<dbReference type="Gene3D" id="3.40.50.1000">
    <property type="entry name" value="HAD superfamily/HAD-like"/>
    <property type="match status" value="1"/>
</dbReference>
<name>A0A9J6HAX6_HAELO</name>
<accession>A0A9J6HAX6</accession>
<evidence type="ECO:0000256" key="4">
    <source>
        <dbReference type="ARBA" id="ARBA00022842"/>
    </source>
</evidence>
<evidence type="ECO:0008006" key="7">
    <source>
        <dbReference type="Google" id="ProtNLM"/>
    </source>
</evidence>
<dbReference type="VEuPathDB" id="VectorBase:HLOH_040308"/>
<keyword evidence="3" id="KW-0378">Hydrolase</keyword>
<dbReference type="PANTHER" id="PTHR12103">
    <property type="entry name" value="5'-NUCLEOTIDASE DOMAIN-CONTAINING"/>
    <property type="match status" value="1"/>
</dbReference>
<evidence type="ECO:0000256" key="3">
    <source>
        <dbReference type="ARBA" id="ARBA00022801"/>
    </source>
</evidence>
<dbReference type="OrthoDB" id="6503940at2759"/>
<comment type="caution">
    <text evidence="5">The sequence shown here is derived from an EMBL/GenBank/DDBJ whole genome shotgun (WGS) entry which is preliminary data.</text>
</comment>
<keyword evidence="6" id="KW-1185">Reference proteome</keyword>
<proteinExistence type="inferred from homology"/>
<reference evidence="5 6" key="1">
    <citation type="journal article" date="2020" name="Cell">
        <title>Large-Scale Comparative Analyses of Tick Genomes Elucidate Their Genetic Diversity and Vector Capacities.</title>
        <authorList>
            <consortium name="Tick Genome and Microbiome Consortium (TIGMIC)"/>
            <person name="Jia N."/>
            <person name="Wang J."/>
            <person name="Shi W."/>
            <person name="Du L."/>
            <person name="Sun Y."/>
            <person name="Zhan W."/>
            <person name="Jiang J.F."/>
            <person name="Wang Q."/>
            <person name="Zhang B."/>
            <person name="Ji P."/>
            <person name="Bell-Sakyi L."/>
            <person name="Cui X.M."/>
            <person name="Yuan T.T."/>
            <person name="Jiang B.G."/>
            <person name="Yang W.F."/>
            <person name="Lam T.T."/>
            <person name="Chang Q.C."/>
            <person name="Ding S.J."/>
            <person name="Wang X.J."/>
            <person name="Zhu J.G."/>
            <person name="Ruan X.D."/>
            <person name="Zhao L."/>
            <person name="Wei J.T."/>
            <person name="Ye R.Z."/>
            <person name="Que T.C."/>
            <person name="Du C.H."/>
            <person name="Zhou Y.H."/>
            <person name="Cheng J.X."/>
            <person name="Dai P.F."/>
            <person name="Guo W.B."/>
            <person name="Han X.H."/>
            <person name="Huang E.J."/>
            <person name="Li L.F."/>
            <person name="Wei W."/>
            <person name="Gao Y.C."/>
            <person name="Liu J.Z."/>
            <person name="Shao H.Z."/>
            <person name="Wang X."/>
            <person name="Wang C.C."/>
            <person name="Yang T.C."/>
            <person name="Huo Q.B."/>
            <person name="Li W."/>
            <person name="Chen H.Y."/>
            <person name="Chen S.E."/>
            <person name="Zhou L.G."/>
            <person name="Ni X.B."/>
            <person name="Tian J.H."/>
            <person name="Sheng Y."/>
            <person name="Liu T."/>
            <person name="Pan Y.S."/>
            <person name="Xia L.Y."/>
            <person name="Li J."/>
            <person name="Zhao F."/>
            <person name="Cao W.C."/>
        </authorList>
    </citation>
    <scope>NUCLEOTIDE SEQUENCE [LARGE SCALE GENOMIC DNA]</scope>
    <source>
        <strain evidence="5">HaeL-2018</strain>
    </source>
</reference>
<dbReference type="Pfam" id="PF05761">
    <property type="entry name" value="5_nucleotid"/>
    <property type="match status" value="1"/>
</dbReference>
<sequence length="337" mass="37220">MEYYMRWRGVGVKALDGEYGGLTFQSDLRPSKEWFNFADYFTAPTQVIYADMVARADPKAPLDQLWADLIEGIMGFYRLDGPRARILLNSPGDLIHRCPDSVVSWIRKLKESGTRTFLLTGCDHHLAAPLAAYALGANWRELFDLVLVDARKPAFFTNSSIPFKAIREDGSLRTLSPDERLDAHTIYCGGNWSAVKDRWLGPDRRVLYVGDSLIDDIAASQGLCDTIAVVEELALESSSSPVEEAKSEPSTTAEYLTCDKWGSVFASPLRPSYFTKVLCAGAKLVLSDVAQLVEISRDARIPAFDKSGDVSLRGFYPSPPQSLAMLLKRSAPSNGGH</sequence>
<evidence type="ECO:0000256" key="2">
    <source>
        <dbReference type="ARBA" id="ARBA00022723"/>
    </source>
</evidence>
<dbReference type="SUPFAM" id="SSF56784">
    <property type="entry name" value="HAD-like"/>
    <property type="match status" value="1"/>
</dbReference>
<dbReference type="EMBL" id="JABSTR010001323">
    <property type="protein sequence ID" value="KAH9383933.1"/>
    <property type="molecule type" value="Genomic_DNA"/>
</dbReference>
<dbReference type="Proteomes" id="UP000821853">
    <property type="component" value="Unassembled WGS sequence"/>
</dbReference>
<dbReference type="GO" id="GO:0046872">
    <property type="term" value="F:metal ion binding"/>
    <property type="evidence" value="ECO:0007669"/>
    <property type="project" value="UniProtKB-KW"/>
</dbReference>
<dbReference type="InterPro" id="IPR008380">
    <property type="entry name" value="HAD-SF_hydro_IG_5-nucl"/>
</dbReference>
<dbReference type="PANTHER" id="PTHR12103:SF38">
    <property type="entry name" value="5'-NUCLEOTIDASE DOMAIN-CONTAINING PROTEIN 1"/>
    <property type="match status" value="1"/>
</dbReference>